<evidence type="ECO:0000256" key="2">
    <source>
        <dbReference type="ARBA" id="ARBA00023043"/>
    </source>
</evidence>
<dbReference type="PANTHER" id="PTHR24123">
    <property type="entry name" value="ANKYRIN REPEAT-CONTAINING"/>
    <property type="match status" value="1"/>
</dbReference>
<dbReference type="Pfam" id="PF12796">
    <property type="entry name" value="Ank_2"/>
    <property type="match status" value="2"/>
</dbReference>
<gene>
    <name evidence="4" type="ORF">BAE44_0020274</name>
</gene>
<organism evidence="4 5">
    <name type="scientific">Dichanthelium oligosanthes</name>
    <dbReference type="NCBI Taxonomy" id="888268"/>
    <lineage>
        <taxon>Eukaryota</taxon>
        <taxon>Viridiplantae</taxon>
        <taxon>Streptophyta</taxon>
        <taxon>Embryophyta</taxon>
        <taxon>Tracheophyta</taxon>
        <taxon>Spermatophyta</taxon>
        <taxon>Magnoliopsida</taxon>
        <taxon>Liliopsida</taxon>
        <taxon>Poales</taxon>
        <taxon>Poaceae</taxon>
        <taxon>PACMAD clade</taxon>
        <taxon>Panicoideae</taxon>
        <taxon>Panicodae</taxon>
        <taxon>Paniceae</taxon>
        <taxon>Dichantheliinae</taxon>
        <taxon>Dichanthelium</taxon>
    </lineage>
</organism>
<dbReference type="InterPro" id="IPR051165">
    <property type="entry name" value="Multifunctional_ANK_Repeat"/>
</dbReference>
<dbReference type="EMBL" id="LWDX02055864">
    <property type="protein sequence ID" value="OEL18707.1"/>
    <property type="molecule type" value="Genomic_DNA"/>
</dbReference>
<feature type="repeat" description="ANK" evidence="3">
    <location>
        <begin position="151"/>
        <end position="183"/>
    </location>
</feature>
<dbReference type="Proteomes" id="UP000095767">
    <property type="component" value="Unassembled WGS sequence"/>
</dbReference>
<evidence type="ECO:0000313" key="4">
    <source>
        <dbReference type="EMBL" id="OEL18707.1"/>
    </source>
</evidence>
<evidence type="ECO:0000313" key="5">
    <source>
        <dbReference type="Proteomes" id="UP000095767"/>
    </source>
</evidence>
<evidence type="ECO:0000256" key="3">
    <source>
        <dbReference type="PROSITE-ProRule" id="PRU00023"/>
    </source>
</evidence>
<dbReference type="STRING" id="888268.A0A1E5V0U9"/>
<dbReference type="InterPro" id="IPR002110">
    <property type="entry name" value="Ankyrin_rpt"/>
</dbReference>
<sequence length="296" mass="31559">MTAGADVALLNSAGESPASIASSGGWKSGLERAVLGAIRSRTVPHSSDRNVFSPLMFAAQCGDAAMMKVLLAQPDVDVDEQDLDGCSPIMAAAKVGNIEAFRTLVFTSANIKLSNKRGEMAFGLAQQSKKRDLFEQHLASTGCDVSIPDGDGYTPLMLAAREGHVGVCELLISYGAHYDLQTPRGETALSLARAALATVAFNKAEDVIMDELGWQAVLQGTRVRKHTKGGEAEVGGSSAFQQCRQRKGDAYKPGLFRVVTATGREVHFVCKGGEEAVELWVRGIRALTRATFGKRE</sequence>
<evidence type="ECO:0000256" key="1">
    <source>
        <dbReference type="ARBA" id="ARBA00022737"/>
    </source>
</evidence>
<keyword evidence="5" id="KW-1185">Reference proteome</keyword>
<reference evidence="4 5" key="1">
    <citation type="submission" date="2016-09" db="EMBL/GenBank/DDBJ databases">
        <title>The draft genome of Dichanthelium oligosanthes: A C3 panicoid grass species.</title>
        <authorList>
            <person name="Studer A.J."/>
            <person name="Schnable J.C."/>
            <person name="Brutnell T.P."/>
        </authorList>
    </citation>
    <scope>NUCLEOTIDE SEQUENCE [LARGE SCALE GENOMIC DNA]</scope>
    <source>
        <strain evidence="5">cv. Kellogg 1175</strain>
        <tissue evidence="4">Leaf</tissue>
    </source>
</reference>
<accession>A0A1E5V0U9</accession>
<dbReference type="PROSITE" id="PS50297">
    <property type="entry name" value="ANK_REP_REGION"/>
    <property type="match status" value="1"/>
</dbReference>
<keyword evidence="1" id="KW-0677">Repeat</keyword>
<dbReference type="AlphaFoldDB" id="A0A1E5V0U9"/>
<dbReference type="OrthoDB" id="194358at2759"/>
<keyword evidence="2 3" id="KW-0040">ANK repeat</keyword>
<proteinExistence type="predicted"/>
<dbReference type="SMART" id="SM00248">
    <property type="entry name" value="ANK"/>
    <property type="match status" value="3"/>
</dbReference>
<dbReference type="Gene3D" id="1.25.40.20">
    <property type="entry name" value="Ankyrin repeat-containing domain"/>
    <property type="match status" value="2"/>
</dbReference>
<dbReference type="InterPro" id="IPR036770">
    <property type="entry name" value="Ankyrin_rpt-contain_sf"/>
</dbReference>
<dbReference type="PROSITE" id="PS50088">
    <property type="entry name" value="ANK_REPEAT"/>
    <property type="match status" value="2"/>
</dbReference>
<protein>
    <submittedName>
        <fullName evidence="4">Uncharacterized protein</fullName>
    </submittedName>
</protein>
<dbReference type="PANTHER" id="PTHR24123:SF139">
    <property type="entry name" value="ANKYRIN"/>
    <property type="match status" value="1"/>
</dbReference>
<dbReference type="SUPFAM" id="SSF48403">
    <property type="entry name" value="Ankyrin repeat"/>
    <property type="match status" value="1"/>
</dbReference>
<feature type="repeat" description="ANK" evidence="3">
    <location>
        <begin position="84"/>
        <end position="116"/>
    </location>
</feature>
<comment type="caution">
    <text evidence="4">The sequence shown here is derived from an EMBL/GenBank/DDBJ whole genome shotgun (WGS) entry which is preliminary data.</text>
</comment>
<name>A0A1E5V0U9_9POAL</name>